<feature type="transmembrane region" description="Helical" evidence="6">
    <location>
        <begin position="566"/>
        <end position="586"/>
    </location>
</feature>
<evidence type="ECO:0000256" key="5">
    <source>
        <dbReference type="ARBA" id="ARBA00023136"/>
    </source>
</evidence>
<feature type="domain" description="Phosphatidic acid phosphatase type 2/haloperoxidase" evidence="7">
    <location>
        <begin position="627"/>
        <end position="768"/>
    </location>
</feature>
<evidence type="ECO:0000256" key="2">
    <source>
        <dbReference type="ARBA" id="ARBA00008816"/>
    </source>
</evidence>
<accession>A0AAU9WK66</accession>
<evidence type="ECO:0000256" key="6">
    <source>
        <dbReference type="SAM" id="Phobius"/>
    </source>
</evidence>
<dbReference type="EMBL" id="CALNXJ010000015">
    <property type="protein sequence ID" value="CAH3116597.1"/>
    <property type="molecule type" value="Genomic_DNA"/>
</dbReference>
<evidence type="ECO:0000256" key="4">
    <source>
        <dbReference type="ARBA" id="ARBA00022989"/>
    </source>
</evidence>
<keyword evidence="9" id="KW-1185">Reference proteome</keyword>
<feature type="transmembrane region" description="Helical" evidence="6">
    <location>
        <begin position="692"/>
        <end position="711"/>
    </location>
</feature>
<dbReference type="GO" id="GO:0008195">
    <property type="term" value="F:phosphatidate phosphatase activity"/>
    <property type="evidence" value="ECO:0007669"/>
    <property type="project" value="TreeGrafter"/>
</dbReference>
<name>A0AAU9WK66_9CNID</name>
<feature type="transmembrane region" description="Helical" evidence="6">
    <location>
        <begin position="521"/>
        <end position="541"/>
    </location>
</feature>
<dbReference type="PANTHER" id="PTHR10165">
    <property type="entry name" value="LIPID PHOSPHATE PHOSPHATASE"/>
    <property type="match status" value="1"/>
</dbReference>
<comment type="similarity">
    <text evidence="2">Belongs to the PA-phosphatase related phosphoesterase family.</text>
</comment>
<dbReference type="SUPFAM" id="SSF48317">
    <property type="entry name" value="Acid phosphatase/Vanadium-dependent haloperoxidase"/>
    <property type="match status" value="2"/>
</dbReference>
<dbReference type="GO" id="GO:0046839">
    <property type="term" value="P:phospholipid dephosphorylation"/>
    <property type="evidence" value="ECO:0007669"/>
    <property type="project" value="TreeGrafter"/>
</dbReference>
<reference evidence="8 9" key="1">
    <citation type="submission" date="2022-05" db="EMBL/GenBank/DDBJ databases">
        <authorList>
            <consortium name="Genoscope - CEA"/>
            <person name="William W."/>
        </authorList>
    </citation>
    <scope>NUCLEOTIDE SEQUENCE [LARGE SCALE GENOMIC DNA]</scope>
</reference>
<organism evidence="8 9">
    <name type="scientific">Pocillopora meandrina</name>
    <dbReference type="NCBI Taxonomy" id="46732"/>
    <lineage>
        <taxon>Eukaryota</taxon>
        <taxon>Metazoa</taxon>
        <taxon>Cnidaria</taxon>
        <taxon>Anthozoa</taxon>
        <taxon>Hexacorallia</taxon>
        <taxon>Scleractinia</taxon>
        <taxon>Astrocoeniina</taxon>
        <taxon>Pocilloporidae</taxon>
        <taxon>Pocillopora</taxon>
    </lineage>
</organism>
<dbReference type="Gene3D" id="3.40.50.11350">
    <property type="match status" value="1"/>
</dbReference>
<feature type="transmembrane region" description="Helical" evidence="6">
    <location>
        <begin position="909"/>
        <end position="930"/>
    </location>
</feature>
<proteinExistence type="inferred from homology"/>
<comment type="subcellular location">
    <subcellularLocation>
        <location evidence="1">Membrane</location>
        <topology evidence="1">Multi-pass membrane protein</topology>
    </subcellularLocation>
</comment>
<dbReference type="SMART" id="SM00014">
    <property type="entry name" value="acidPPc"/>
    <property type="match status" value="2"/>
</dbReference>
<feature type="transmembrane region" description="Helical" evidence="6">
    <location>
        <begin position="750"/>
        <end position="769"/>
    </location>
</feature>
<feature type="transmembrane region" description="Helical" evidence="6">
    <location>
        <begin position="860"/>
        <end position="881"/>
    </location>
</feature>
<dbReference type="GO" id="GO:0007165">
    <property type="term" value="P:signal transduction"/>
    <property type="evidence" value="ECO:0007669"/>
    <property type="project" value="TreeGrafter"/>
</dbReference>
<dbReference type="InterPro" id="IPR000326">
    <property type="entry name" value="PAP2/HPO"/>
</dbReference>
<protein>
    <recommendedName>
        <fullName evidence="7">Phosphatidic acid phosphatase type 2/haloperoxidase domain-containing protein</fullName>
    </recommendedName>
</protein>
<dbReference type="InterPro" id="IPR036938">
    <property type="entry name" value="PAP2/HPO_sf"/>
</dbReference>
<dbReference type="GO" id="GO:0006644">
    <property type="term" value="P:phospholipid metabolic process"/>
    <property type="evidence" value="ECO:0007669"/>
    <property type="project" value="InterPro"/>
</dbReference>
<evidence type="ECO:0000313" key="8">
    <source>
        <dbReference type="EMBL" id="CAH3116597.1"/>
    </source>
</evidence>
<feature type="domain" description="Phosphatidic acid phosphatase type 2/haloperoxidase" evidence="7">
    <location>
        <begin position="915"/>
        <end position="1057"/>
    </location>
</feature>
<dbReference type="GO" id="GO:0005886">
    <property type="term" value="C:plasma membrane"/>
    <property type="evidence" value="ECO:0007669"/>
    <property type="project" value="TreeGrafter"/>
</dbReference>
<keyword evidence="4 6" id="KW-1133">Transmembrane helix</keyword>
<evidence type="ECO:0000313" key="9">
    <source>
        <dbReference type="Proteomes" id="UP001159428"/>
    </source>
</evidence>
<feature type="transmembrane region" description="Helical" evidence="6">
    <location>
        <begin position="1036"/>
        <end position="1056"/>
    </location>
</feature>
<dbReference type="Pfam" id="PF01569">
    <property type="entry name" value="PAP2"/>
    <property type="match status" value="2"/>
</dbReference>
<dbReference type="PANTHER" id="PTHR10165:SF103">
    <property type="entry name" value="PHOSPHOLIPID PHOSPHATASE HOMOLOG 1.2 HOMOLOG"/>
    <property type="match status" value="1"/>
</dbReference>
<feature type="transmembrane region" description="Helical" evidence="6">
    <location>
        <begin position="1011"/>
        <end position="1029"/>
    </location>
</feature>
<evidence type="ECO:0000256" key="1">
    <source>
        <dbReference type="ARBA" id="ARBA00004141"/>
    </source>
</evidence>
<dbReference type="AlphaFoldDB" id="A0AAU9WK66"/>
<dbReference type="CDD" id="cd03384">
    <property type="entry name" value="PAP2_wunen"/>
    <property type="match status" value="2"/>
</dbReference>
<dbReference type="Proteomes" id="UP001159428">
    <property type="component" value="Unassembled WGS sequence"/>
</dbReference>
<keyword evidence="5 6" id="KW-0472">Membrane</keyword>
<keyword evidence="3 6" id="KW-0812">Transmembrane</keyword>
<sequence length="1088" mass="125012">MWPCVRRRRSFLSRCTVPFGVKTYVIFSIFIMYHLFREQDNKTSNSPGVFRKNFPSLNGLLSLKRFNKTVAKKLSTTRSNKVKSVTLRNIPRDDNSSVSPIINSGSKQNLKFLFVLHHYEQLTKTTENLLQLAAVAKQTGRVVVEPLVRDSRMCGLPDGWFGQRRSEARKFHPMSLYFDVTFMKNLLKRSRYAPLVKLETFKRECQSSVTNTTLLHFMYSDRKEEEMVRWYKISSDIYQKTESALKKSGWCECNFIDSGLNFSNRIGNFHAGRQICLDAEKIKSLQLFKSKILKEDKCVTIIHWRGIGTHRCHFEPEVNIESRKLVYSLRSSEFVNSLAKKIIDTIGEEYISIHIRAERQILWYGFDRLSRCIEVLMEKVKDLQRKYKIKRVFLSSDFTRFGSDTLRTYTSQNISFAKKIKEIWRYLSKTLKPTMYNPSFGDALIMDSGVVALTEKNVLIEGSHLLTIGSGTFQQWIVDGFIERKINYDRQKNWIVTRVCLKEDKYLEPLKMGNHKIQWHLIMDFVCLVALGVAEMLIHVIPIEPSHRGFFCDDKSLQKPLQEETVSTWLTIVVGFSVSISVIILCETVNAKSKRRKQQLQVGKFNIKCGPLICTPTAWQRRTFFLLFMFGFGALITNLFTDMGKVTVGRLRPYFIAICKPNATLLNCSQGFITEDICTGDPVDVLDARMSFPSGHASFSTYCMVFLALYLESSMPTKQTNLVKPFLQVAFLSLGLLCSLSRIFDYWHHWGDVLVGMFLGTLVAFFITFRSLRLFSSPPYPNCYPTDEVDFVSRNPVNNSEERADLNACFMFLYCARSRLLIDYLVTKTLVYGTTDKLYPIKQGFFCEDKSIQLPFKEPWMDYAGLCALVYIVPIVVILIVESCNNWKRSGEIDEEEEESFGPITIKPWIVSTIALIFVFVFGGFLNEIITDLAKISVGRLRPNFRDVCRANLTQIDCQQGYISDGMCTGDEYNVKMARMSFPSGQSSLTMYAMLYLAFYIQSAVKTETKLIKPLLQIVVVSLALFLGLSRIAENAHFLSDVVAGFVLGAIIAWLMTFKVLKLFAIRIHKPKVYTLLPQQPRQISTED</sequence>
<evidence type="ECO:0000259" key="7">
    <source>
        <dbReference type="SMART" id="SM00014"/>
    </source>
</evidence>
<dbReference type="Gene3D" id="1.20.144.10">
    <property type="entry name" value="Phosphatidic acid phosphatase type 2/haloperoxidase"/>
    <property type="match status" value="2"/>
</dbReference>
<feature type="transmembrane region" description="Helical" evidence="6">
    <location>
        <begin position="624"/>
        <end position="641"/>
    </location>
</feature>
<dbReference type="InterPro" id="IPR043216">
    <property type="entry name" value="PAP-like"/>
</dbReference>
<gene>
    <name evidence="8" type="ORF">PMEA_00006496</name>
</gene>
<evidence type="ECO:0000256" key="3">
    <source>
        <dbReference type="ARBA" id="ARBA00022692"/>
    </source>
</evidence>
<comment type="caution">
    <text evidence="8">The sequence shown here is derived from an EMBL/GenBank/DDBJ whole genome shotgun (WGS) entry which is preliminary data.</text>
</comment>
<feature type="transmembrane region" description="Helical" evidence="6">
    <location>
        <begin position="989"/>
        <end position="1005"/>
    </location>
</feature>